<dbReference type="InterPro" id="IPR028082">
    <property type="entry name" value="Peripla_BP_I"/>
</dbReference>
<evidence type="ECO:0000256" key="4">
    <source>
        <dbReference type="ARBA" id="ARBA00023163"/>
    </source>
</evidence>
<keyword evidence="4" id="KW-0804">Transcription</keyword>
<dbReference type="PANTHER" id="PTHR30146:SF148">
    <property type="entry name" value="HTH-TYPE TRANSCRIPTIONAL REPRESSOR PURR-RELATED"/>
    <property type="match status" value="1"/>
</dbReference>
<dbReference type="SUPFAM" id="SSF53822">
    <property type="entry name" value="Periplasmic binding protein-like I"/>
    <property type="match status" value="1"/>
</dbReference>
<dbReference type="InterPro" id="IPR046335">
    <property type="entry name" value="LacI/GalR-like_sensor"/>
</dbReference>
<evidence type="ECO:0000256" key="1">
    <source>
        <dbReference type="ARBA" id="ARBA00022491"/>
    </source>
</evidence>
<feature type="non-terminal residue" evidence="6">
    <location>
        <position position="109"/>
    </location>
</feature>
<evidence type="ECO:0000256" key="2">
    <source>
        <dbReference type="ARBA" id="ARBA00023015"/>
    </source>
</evidence>
<gene>
    <name evidence="6" type="ORF">S06H3_48706</name>
</gene>
<keyword evidence="1" id="KW-0678">Repressor</keyword>
<reference evidence="6" key="1">
    <citation type="journal article" date="2014" name="Front. Microbiol.">
        <title>High frequency of phylogenetically diverse reductive dehalogenase-homologous genes in deep subseafloor sedimentary metagenomes.</title>
        <authorList>
            <person name="Kawai M."/>
            <person name="Futagami T."/>
            <person name="Toyoda A."/>
            <person name="Takaki Y."/>
            <person name="Nishi S."/>
            <person name="Hori S."/>
            <person name="Arai W."/>
            <person name="Tsubouchi T."/>
            <person name="Morono Y."/>
            <person name="Uchiyama I."/>
            <person name="Ito T."/>
            <person name="Fujiyama A."/>
            <person name="Inagaki F."/>
            <person name="Takami H."/>
        </authorList>
    </citation>
    <scope>NUCLEOTIDE SEQUENCE</scope>
    <source>
        <strain evidence="6">Expedition CK06-06</strain>
    </source>
</reference>
<comment type="caution">
    <text evidence="6">The sequence shown here is derived from an EMBL/GenBank/DDBJ whole genome shotgun (WGS) entry which is preliminary data.</text>
</comment>
<dbReference type="PANTHER" id="PTHR30146">
    <property type="entry name" value="LACI-RELATED TRANSCRIPTIONAL REPRESSOR"/>
    <property type="match status" value="1"/>
</dbReference>
<dbReference type="Pfam" id="PF13377">
    <property type="entry name" value="Peripla_BP_3"/>
    <property type="match status" value="1"/>
</dbReference>
<keyword evidence="2" id="KW-0805">Transcription regulation</keyword>
<dbReference type="CDD" id="cd06267">
    <property type="entry name" value="PBP1_LacI_sugar_binding-like"/>
    <property type="match status" value="1"/>
</dbReference>
<name>X1QLK4_9ZZZZ</name>
<evidence type="ECO:0000259" key="5">
    <source>
        <dbReference type="Pfam" id="PF13377"/>
    </source>
</evidence>
<dbReference type="EMBL" id="BARV01030690">
    <property type="protein sequence ID" value="GAI44149.1"/>
    <property type="molecule type" value="Genomic_DNA"/>
</dbReference>
<dbReference type="AlphaFoldDB" id="X1QLK4"/>
<accession>X1QLK4</accession>
<dbReference type="Gene3D" id="3.40.50.2300">
    <property type="match status" value="1"/>
</dbReference>
<evidence type="ECO:0000256" key="3">
    <source>
        <dbReference type="ARBA" id="ARBA00023125"/>
    </source>
</evidence>
<protein>
    <recommendedName>
        <fullName evidence="5">Transcriptional regulator LacI/GalR-like sensor domain-containing protein</fullName>
    </recommendedName>
</protein>
<evidence type="ECO:0000313" key="6">
    <source>
        <dbReference type="EMBL" id="GAI44149.1"/>
    </source>
</evidence>
<keyword evidence="3" id="KW-0238">DNA-binding</keyword>
<proteinExistence type="predicted"/>
<sequence length="109" mass="12043">MTDRTTGKERLNGYIRALAESNTPVNNNFIKIGSFKKKCGIKMTKELLGETEKPEAIFCANLDITLGTLVALKEEGLKVPNDMGIIGFDDLEVAKLLDITVVQQPVYKI</sequence>
<feature type="domain" description="Transcriptional regulator LacI/GalR-like sensor" evidence="5">
    <location>
        <begin position="4"/>
        <end position="106"/>
    </location>
</feature>
<dbReference type="GO" id="GO:0003700">
    <property type="term" value="F:DNA-binding transcription factor activity"/>
    <property type="evidence" value="ECO:0007669"/>
    <property type="project" value="TreeGrafter"/>
</dbReference>
<organism evidence="6">
    <name type="scientific">marine sediment metagenome</name>
    <dbReference type="NCBI Taxonomy" id="412755"/>
    <lineage>
        <taxon>unclassified sequences</taxon>
        <taxon>metagenomes</taxon>
        <taxon>ecological metagenomes</taxon>
    </lineage>
</organism>
<dbReference type="GO" id="GO:0000976">
    <property type="term" value="F:transcription cis-regulatory region binding"/>
    <property type="evidence" value="ECO:0007669"/>
    <property type="project" value="TreeGrafter"/>
</dbReference>